<proteinExistence type="predicted"/>
<protein>
    <recommendedName>
        <fullName evidence="4">CCHC-type domain-containing protein</fullName>
    </recommendedName>
</protein>
<dbReference type="PROSITE" id="PS50158">
    <property type="entry name" value="ZF_CCHC"/>
    <property type="match status" value="1"/>
</dbReference>
<feature type="non-terminal residue" evidence="5">
    <location>
        <position position="1"/>
    </location>
</feature>
<reference evidence="6" key="1">
    <citation type="journal article" date="2017" name="Nat. Ecol. Evol.">
        <title>Genome expansion and lineage-specific genetic innovations in the forest pathogenic fungi Armillaria.</title>
        <authorList>
            <person name="Sipos G."/>
            <person name="Prasanna A.N."/>
            <person name="Walter M.C."/>
            <person name="O'Connor E."/>
            <person name="Balint B."/>
            <person name="Krizsan K."/>
            <person name="Kiss B."/>
            <person name="Hess J."/>
            <person name="Varga T."/>
            <person name="Slot J."/>
            <person name="Riley R."/>
            <person name="Boka B."/>
            <person name="Rigling D."/>
            <person name="Barry K."/>
            <person name="Lee J."/>
            <person name="Mihaltcheva S."/>
            <person name="LaButti K."/>
            <person name="Lipzen A."/>
            <person name="Waldron R."/>
            <person name="Moloney N.M."/>
            <person name="Sperisen C."/>
            <person name="Kredics L."/>
            <person name="Vagvoelgyi C."/>
            <person name="Patrignani A."/>
            <person name="Fitzpatrick D."/>
            <person name="Nagy I."/>
            <person name="Doyle S."/>
            <person name="Anderson J.B."/>
            <person name="Grigoriev I.V."/>
            <person name="Gueldener U."/>
            <person name="Muensterkoetter M."/>
            <person name="Nagy L.G."/>
        </authorList>
    </citation>
    <scope>NUCLEOTIDE SEQUENCE [LARGE SCALE GENOMIC DNA]</scope>
    <source>
        <strain evidence="6">28-4</strain>
    </source>
</reference>
<feature type="compositionally biased region" description="Basic and acidic residues" evidence="3">
    <location>
        <begin position="126"/>
        <end position="139"/>
    </location>
</feature>
<evidence type="ECO:0000256" key="3">
    <source>
        <dbReference type="SAM" id="MobiDB-lite"/>
    </source>
</evidence>
<accession>A0A2H3BQV0</accession>
<evidence type="ECO:0000259" key="4">
    <source>
        <dbReference type="PROSITE" id="PS50158"/>
    </source>
</evidence>
<dbReference type="GO" id="GO:0008270">
    <property type="term" value="F:zinc ion binding"/>
    <property type="evidence" value="ECO:0007669"/>
    <property type="project" value="UniProtKB-KW"/>
</dbReference>
<evidence type="ECO:0000256" key="2">
    <source>
        <dbReference type="PROSITE-ProRule" id="PRU00047"/>
    </source>
</evidence>
<feature type="compositionally biased region" description="Low complexity" evidence="3">
    <location>
        <begin position="52"/>
        <end position="71"/>
    </location>
</feature>
<sequence length="139" mass="15911">FPSWEQFIEMIQEKFRDVAIKEVHKKQMYDLHMNDKTAQEYFQEKNNNNAETQSKGTSTTTSLSNKKTGTGTTYGGQGKPMDIDAIRKEGKCFRCGQKGHLSKNCPLQLWNKKKEEVRASMTKPAMDSKIEEVKDAAEK</sequence>
<dbReference type="InterPro" id="IPR001878">
    <property type="entry name" value="Znf_CCHC"/>
</dbReference>
<organism evidence="5 6">
    <name type="scientific">Armillaria solidipes</name>
    <dbReference type="NCBI Taxonomy" id="1076256"/>
    <lineage>
        <taxon>Eukaryota</taxon>
        <taxon>Fungi</taxon>
        <taxon>Dikarya</taxon>
        <taxon>Basidiomycota</taxon>
        <taxon>Agaricomycotina</taxon>
        <taxon>Agaricomycetes</taxon>
        <taxon>Agaricomycetidae</taxon>
        <taxon>Agaricales</taxon>
        <taxon>Marasmiineae</taxon>
        <taxon>Physalacriaceae</taxon>
        <taxon>Armillaria</taxon>
    </lineage>
</organism>
<gene>
    <name evidence="5" type="ORF">ARMSODRAFT_881030</name>
</gene>
<feature type="region of interest" description="Disordered" evidence="3">
    <location>
        <begin position="118"/>
        <end position="139"/>
    </location>
</feature>
<keyword evidence="2" id="KW-0479">Metal-binding</keyword>
<dbReference type="GO" id="GO:0003676">
    <property type="term" value="F:nucleic acid binding"/>
    <property type="evidence" value="ECO:0007669"/>
    <property type="project" value="InterPro"/>
</dbReference>
<feature type="region of interest" description="Disordered" evidence="3">
    <location>
        <begin position="40"/>
        <end position="81"/>
    </location>
</feature>
<dbReference type="AlphaFoldDB" id="A0A2H3BQV0"/>
<keyword evidence="1" id="KW-0507">mRNA processing</keyword>
<dbReference type="SUPFAM" id="SSF57756">
    <property type="entry name" value="Retrovirus zinc finger-like domains"/>
    <property type="match status" value="1"/>
</dbReference>
<evidence type="ECO:0000313" key="5">
    <source>
        <dbReference type="EMBL" id="PBK73229.1"/>
    </source>
</evidence>
<evidence type="ECO:0000313" key="6">
    <source>
        <dbReference type="Proteomes" id="UP000218334"/>
    </source>
</evidence>
<dbReference type="InterPro" id="IPR036875">
    <property type="entry name" value="Znf_CCHC_sf"/>
</dbReference>
<evidence type="ECO:0000256" key="1">
    <source>
        <dbReference type="ARBA" id="ARBA00022664"/>
    </source>
</evidence>
<dbReference type="SMART" id="SM00343">
    <property type="entry name" value="ZnF_C2HC"/>
    <property type="match status" value="1"/>
</dbReference>
<dbReference type="Gene3D" id="4.10.60.10">
    <property type="entry name" value="Zinc finger, CCHC-type"/>
    <property type="match status" value="1"/>
</dbReference>
<dbReference type="GO" id="GO:0006397">
    <property type="term" value="P:mRNA processing"/>
    <property type="evidence" value="ECO:0007669"/>
    <property type="project" value="UniProtKB-KW"/>
</dbReference>
<name>A0A2H3BQV0_9AGAR</name>
<keyword evidence="2" id="KW-0862">Zinc</keyword>
<dbReference type="EMBL" id="KZ293421">
    <property type="protein sequence ID" value="PBK73229.1"/>
    <property type="molecule type" value="Genomic_DNA"/>
</dbReference>
<feature type="domain" description="CCHC-type" evidence="4">
    <location>
        <begin position="91"/>
        <end position="106"/>
    </location>
</feature>
<dbReference type="Proteomes" id="UP000218334">
    <property type="component" value="Unassembled WGS sequence"/>
</dbReference>
<dbReference type="Pfam" id="PF00098">
    <property type="entry name" value="zf-CCHC"/>
    <property type="match status" value="1"/>
</dbReference>
<keyword evidence="6" id="KW-1185">Reference proteome</keyword>
<keyword evidence="2" id="KW-0863">Zinc-finger</keyword>